<feature type="compositionally biased region" description="Basic and acidic residues" evidence="1">
    <location>
        <begin position="62"/>
        <end position="84"/>
    </location>
</feature>
<feature type="region of interest" description="Disordered" evidence="1">
    <location>
        <begin position="230"/>
        <end position="280"/>
    </location>
</feature>
<dbReference type="AlphaFoldDB" id="A0AAN8Y6C3"/>
<feature type="compositionally biased region" description="Polar residues" evidence="1">
    <location>
        <begin position="186"/>
        <end position="197"/>
    </location>
</feature>
<accession>A0AAN8Y6C3</accession>
<organism evidence="2 3">
    <name type="scientific">Solanum bulbocastanum</name>
    <name type="common">Wild potato</name>
    <dbReference type="NCBI Taxonomy" id="147425"/>
    <lineage>
        <taxon>Eukaryota</taxon>
        <taxon>Viridiplantae</taxon>
        <taxon>Streptophyta</taxon>
        <taxon>Embryophyta</taxon>
        <taxon>Tracheophyta</taxon>
        <taxon>Spermatophyta</taxon>
        <taxon>Magnoliopsida</taxon>
        <taxon>eudicotyledons</taxon>
        <taxon>Gunneridae</taxon>
        <taxon>Pentapetalae</taxon>
        <taxon>asterids</taxon>
        <taxon>lamiids</taxon>
        <taxon>Solanales</taxon>
        <taxon>Solanaceae</taxon>
        <taxon>Solanoideae</taxon>
        <taxon>Solaneae</taxon>
        <taxon>Solanum</taxon>
    </lineage>
</organism>
<evidence type="ECO:0000256" key="1">
    <source>
        <dbReference type="SAM" id="MobiDB-lite"/>
    </source>
</evidence>
<proteinExistence type="predicted"/>
<comment type="caution">
    <text evidence="2">The sequence shown here is derived from an EMBL/GenBank/DDBJ whole genome shotgun (WGS) entry which is preliminary data.</text>
</comment>
<evidence type="ECO:0000313" key="2">
    <source>
        <dbReference type="EMBL" id="KAK6780939.1"/>
    </source>
</evidence>
<protein>
    <submittedName>
        <fullName evidence="2">Uncharacterized protein</fullName>
    </submittedName>
</protein>
<gene>
    <name evidence="2" type="ORF">RDI58_023123</name>
</gene>
<feature type="compositionally biased region" description="Basic and acidic residues" evidence="1">
    <location>
        <begin position="563"/>
        <end position="580"/>
    </location>
</feature>
<sequence>MVNEMGNTNSSVDQENAAVDVQQKGEATGNVDGVKEENNIVPEGESKYYHEKDAALPTFDTSTDKEPQLKNSEDDKTDEDKGETQIKQLYQCSEVQTDANDISSEVTNIETHTSQYGQKVDQLLEENDEVHDQTCNKKGEAEGSLSNDEVLKFDPVESSSVATDTVEEHFNSSPSQDQETPEKGRSGQNQDKTQLISSEIALADKTIVADGNDQNVITQQDECLVGELDASGVMSNEEKHENMSTENQVDLDETPKVESSSSDVTGSLLADSPRITPSSSFASVVEPQEKCMVLTPETELISNESENAIKKCDQKETESFMQEVHEMQNDNAAPPSVESHPIEVTEEKLSGNNTNTDSVMDYSIEEDKARGDINVQPDILYHDHAPPEEQYVNFEETFEMVPEIGVLPTKFIVTTTQENGFLEKEKVEVEKPSRKEIREECILHLGSSKPEDGIDIAYAGGRVQGFESVEDQKEHNADLTEHDNCEFIVTEDSGVFELNISEKKTENAQNVQKSLEALAFSNGKCAFDQKVPNFHYETPSKAPESIGRLSLETIPEKSSNGNELRKSPSFDFGVHRRSSESDQTPLLCPEKTPTRSLSVGSNAKFSNSITRTGYNRNSLDYEAVTVEEKTIRVERSDSDISSAPLLGLSNKGENGDLKVTSETQQNHVAVTKREDFHASQEKETCLTLPKGSGKRKPRPSFFTTCICCTAATHY</sequence>
<name>A0AAN8Y6C3_SOLBU</name>
<feature type="region of interest" description="Disordered" evidence="1">
    <location>
        <begin position="1"/>
        <end position="85"/>
    </location>
</feature>
<reference evidence="2 3" key="1">
    <citation type="submission" date="2024-02" db="EMBL/GenBank/DDBJ databases">
        <title>de novo genome assembly of Solanum bulbocastanum strain 11H21.</title>
        <authorList>
            <person name="Hosaka A.J."/>
        </authorList>
    </citation>
    <scope>NUCLEOTIDE SEQUENCE [LARGE SCALE GENOMIC DNA]</scope>
    <source>
        <tissue evidence="2">Young leaves</tissue>
    </source>
</reference>
<dbReference type="Proteomes" id="UP001371456">
    <property type="component" value="Unassembled WGS sequence"/>
</dbReference>
<feature type="compositionally biased region" description="Polar residues" evidence="1">
    <location>
        <begin position="1"/>
        <end position="14"/>
    </location>
</feature>
<feature type="compositionally biased region" description="Basic and acidic residues" evidence="1">
    <location>
        <begin position="130"/>
        <end position="141"/>
    </location>
</feature>
<keyword evidence="3" id="KW-1185">Reference proteome</keyword>
<feature type="compositionally biased region" description="Basic and acidic residues" evidence="1">
    <location>
        <begin position="33"/>
        <end position="54"/>
    </location>
</feature>
<feature type="region of interest" description="Disordered" evidence="1">
    <location>
        <begin position="555"/>
        <end position="599"/>
    </location>
</feature>
<feature type="region of interest" description="Disordered" evidence="1">
    <location>
        <begin position="127"/>
        <end position="197"/>
    </location>
</feature>
<evidence type="ECO:0000313" key="3">
    <source>
        <dbReference type="Proteomes" id="UP001371456"/>
    </source>
</evidence>
<dbReference type="EMBL" id="JBANQN010000009">
    <property type="protein sequence ID" value="KAK6780939.1"/>
    <property type="molecule type" value="Genomic_DNA"/>
</dbReference>